<dbReference type="SMART" id="SM00342">
    <property type="entry name" value="HTH_ARAC"/>
    <property type="match status" value="1"/>
</dbReference>
<dbReference type="Gene3D" id="1.10.10.60">
    <property type="entry name" value="Homeodomain-like"/>
    <property type="match status" value="2"/>
</dbReference>
<reference evidence="7" key="1">
    <citation type="submission" date="2016-12" db="EMBL/GenBank/DDBJ databases">
        <authorList>
            <person name="Varghese N."/>
            <person name="Submissions S."/>
        </authorList>
    </citation>
    <scope>NUCLEOTIDE SEQUENCE [LARGE SCALE GENOMIC DNA]</scope>
    <source>
        <strain evidence="7">DSM 45599</strain>
    </source>
</reference>
<dbReference type="Pfam" id="PF12833">
    <property type="entry name" value="HTH_18"/>
    <property type="match status" value="1"/>
</dbReference>
<dbReference type="InterPro" id="IPR003313">
    <property type="entry name" value="AraC-bd"/>
</dbReference>
<dbReference type="InterPro" id="IPR037923">
    <property type="entry name" value="HTH-like"/>
</dbReference>
<feature type="domain" description="HTH araC/xylS-type" evidence="5">
    <location>
        <begin position="179"/>
        <end position="277"/>
    </location>
</feature>
<dbReference type="AlphaFoldDB" id="A0A1N6B373"/>
<feature type="region of interest" description="Disordered" evidence="4">
    <location>
        <begin position="271"/>
        <end position="291"/>
    </location>
</feature>
<dbReference type="PANTHER" id="PTHR46796:SF6">
    <property type="entry name" value="ARAC SUBFAMILY"/>
    <property type="match status" value="1"/>
</dbReference>
<evidence type="ECO:0000259" key="5">
    <source>
        <dbReference type="PROSITE" id="PS01124"/>
    </source>
</evidence>
<dbReference type="EMBL" id="FSQT01000002">
    <property type="protein sequence ID" value="SIN40871.1"/>
    <property type="molecule type" value="Genomic_DNA"/>
</dbReference>
<keyword evidence="1" id="KW-0805">Transcription regulation</keyword>
<keyword evidence="2" id="KW-0238">DNA-binding</keyword>
<sequence length="291" mass="31885">MVYRPGMAPGAEVVSRRGVARLGHIRLAGRIEGGTGIPSPAPRSYPSYALTYVTAGAGRYRDATHDIPVVPGTLILVFPGLPHWYGTAGDATWDETFLVFDGPLFELAHRSGVVDPAQPVHTALPVALWQARLGAFRRRPRASSPGGGDSEGLELLGLIVDATSAAGRTREGVQAGWFARSVELLEGDLETHIGMPEVARAVGMPYETWRRAFRARAGAGPQQYRNRHRLDTAAELLEHTSMSTRDIAAVLGFSDERHLIRRFRARTGMTPRQFRDSRHLRGAGRRPSLRR</sequence>
<dbReference type="PANTHER" id="PTHR46796">
    <property type="entry name" value="HTH-TYPE TRANSCRIPTIONAL ACTIVATOR RHAS-RELATED"/>
    <property type="match status" value="1"/>
</dbReference>
<evidence type="ECO:0000313" key="7">
    <source>
        <dbReference type="Proteomes" id="UP000185124"/>
    </source>
</evidence>
<protein>
    <submittedName>
        <fullName evidence="6">Transcriptional regulator, AraC family</fullName>
    </submittedName>
</protein>
<feature type="compositionally biased region" description="Basic residues" evidence="4">
    <location>
        <begin position="280"/>
        <end position="291"/>
    </location>
</feature>
<name>A0A1N6B373_9ACTN</name>
<dbReference type="InterPro" id="IPR009057">
    <property type="entry name" value="Homeodomain-like_sf"/>
</dbReference>
<dbReference type="Proteomes" id="UP000185124">
    <property type="component" value="Unassembled WGS sequence"/>
</dbReference>
<evidence type="ECO:0000256" key="4">
    <source>
        <dbReference type="SAM" id="MobiDB-lite"/>
    </source>
</evidence>
<accession>A0A1N6B373</accession>
<dbReference type="Pfam" id="PF02311">
    <property type="entry name" value="AraC_binding"/>
    <property type="match status" value="1"/>
</dbReference>
<dbReference type="GO" id="GO:0043565">
    <property type="term" value="F:sequence-specific DNA binding"/>
    <property type="evidence" value="ECO:0007669"/>
    <property type="project" value="InterPro"/>
</dbReference>
<dbReference type="Gene3D" id="2.60.120.280">
    <property type="entry name" value="Regulatory protein AraC"/>
    <property type="match status" value="1"/>
</dbReference>
<dbReference type="SUPFAM" id="SSF46689">
    <property type="entry name" value="Homeodomain-like"/>
    <property type="match status" value="2"/>
</dbReference>
<gene>
    <name evidence="6" type="ORF">SAMN04489832_6626</name>
</gene>
<evidence type="ECO:0000256" key="2">
    <source>
        <dbReference type="ARBA" id="ARBA00023125"/>
    </source>
</evidence>
<evidence type="ECO:0000313" key="6">
    <source>
        <dbReference type="EMBL" id="SIN40871.1"/>
    </source>
</evidence>
<organism evidence="6 7">
    <name type="scientific">Micromonospora cremea</name>
    <dbReference type="NCBI Taxonomy" id="709881"/>
    <lineage>
        <taxon>Bacteria</taxon>
        <taxon>Bacillati</taxon>
        <taxon>Actinomycetota</taxon>
        <taxon>Actinomycetes</taxon>
        <taxon>Micromonosporales</taxon>
        <taxon>Micromonosporaceae</taxon>
        <taxon>Micromonospora</taxon>
    </lineage>
</organism>
<evidence type="ECO:0000256" key="3">
    <source>
        <dbReference type="ARBA" id="ARBA00023163"/>
    </source>
</evidence>
<evidence type="ECO:0000256" key="1">
    <source>
        <dbReference type="ARBA" id="ARBA00023015"/>
    </source>
</evidence>
<dbReference type="GO" id="GO:0003700">
    <property type="term" value="F:DNA-binding transcription factor activity"/>
    <property type="evidence" value="ECO:0007669"/>
    <property type="project" value="InterPro"/>
</dbReference>
<proteinExistence type="predicted"/>
<keyword evidence="7" id="KW-1185">Reference proteome</keyword>
<dbReference type="PROSITE" id="PS01124">
    <property type="entry name" value="HTH_ARAC_FAMILY_2"/>
    <property type="match status" value="1"/>
</dbReference>
<dbReference type="SUPFAM" id="SSF51215">
    <property type="entry name" value="Regulatory protein AraC"/>
    <property type="match status" value="1"/>
</dbReference>
<keyword evidence="3" id="KW-0804">Transcription</keyword>
<dbReference type="InterPro" id="IPR050204">
    <property type="entry name" value="AraC_XylS_family_regulators"/>
</dbReference>
<dbReference type="InterPro" id="IPR018060">
    <property type="entry name" value="HTH_AraC"/>
</dbReference>
<dbReference type="STRING" id="709881.SAMN04489832_6626"/>